<dbReference type="Proteomes" id="UP001501476">
    <property type="component" value="Unassembled WGS sequence"/>
</dbReference>
<gene>
    <name evidence="1" type="ORF">GCM10008964_10420</name>
</gene>
<organism evidence="1 2">
    <name type="scientific">Methylophaga marina</name>
    <dbReference type="NCBI Taxonomy" id="45495"/>
    <lineage>
        <taxon>Bacteria</taxon>
        <taxon>Pseudomonadati</taxon>
        <taxon>Pseudomonadota</taxon>
        <taxon>Gammaproteobacteria</taxon>
        <taxon>Thiotrichales</taxon>
        <taxon>Piscirickettsiaceae</taxon>
        <taxon>Methylophaga</taxon>
    </lineage>
</organism>
<dbReference type="EMBL" id="BAAADG010000003">
    <property type="protein sequence ID" value="GAA0220780.1"/>
    <property type="molecule type" value="Genomic_DNA"/>
</dbReference>
<sequence length="68" mass="8314">MIPSTYDEWYVCIVDECKIELNQNYINERLSILTNDTLEETRIFRKKYGDKHWRDVIGWFNRAKQENA</sequence>
<protein>
    <submittedName>
        <fullName evidence="1">Uncharacterized protein</fullName>
    </submittedName>
</protein>
<proteinExistence type="predicted"/>
<evidence type="ECO:0000313" key="2">
    <source>
        <dbReference type="Proteomes" id="UP001501476"/>
    </source>
</evidence>
<reference evidence="2" key="1">
    <citation type="journal article" date="2019" name="Int. J. Syst. Evol. Microbiol.">
        <title>The Global Catalogue of Microorganisms (GCM) 10K type strain sequencing project: providing services to taxonomists for standard genome sequencing and annotation.</title>
        <authorList>
            <consortium name="The Broad Institute Genomics Platform"/>
            <consortium name="The Broad Institute Genome Sequencing Center for Infectious Disease"/>
            <person name="Wu L."/>
            <person name="Ma J."/>
        </authorList>
    </citation>
    <scope>NUCLEOTIDE SEQUENCE [LARGE SCALE GENOMIC DNA]</scope>
    <source>
        <strain evidence="2">JCM 6886</strain>
    </source>
</reference>
<comment type="caution">
    <text evidence="1">The sequence shown here is derived from an EMBL/GenBank/DDBJ whole genome shotgun (WGS) entry which is preliminary data.</text>
</comment>
<dbReference type="RefSeq" id="WP_286305115.1">
    <property type="nucleotide sequence ID" value="NZ_AP027741.1"/>
</dbReference>
<evidence type="ECO:0000313" key="1">
    <source>
        <dbReference type="EMBL" id="GAA0220780.1"/>
    </source>
</evidence>
<keyword evidence="2" id="KW-1185">Reference proteome</keyword>
<accession>A0ABP3D1C3</accession>
<name>A0ABP3D1C3_9GAMM</name>